<dbReference type="EMBL" id="BRXS01000005">
    <property type="protein sequence ID" value="GLC26697.1"/>
    <property type="molecule type" value="Genomic_DNA"/>
</dbReference>
<dbReference type="InterPro" id="IPR001509">
    <property type="entry name" value="Epimerase_deHydtase"/>
</dbReference>
<dbReference type="RefSeq" id="WP_284351153.1">
    <property type="nucleotide sequence ID" value="NZ_BRXS01000005.1"/>
</dbReference>
<comment type="similarity">
    <text evidence="1">Belongs to the NAD(P)-dependent epimerase/dehydratase family.</text>
</comment>
<comment type="caution">
    <text evidence="3">The sequence shown here is derived from an EMBL/GenBank/DDBJ whole genome shotgun (WGS) entry which is preliminary data.</text>
</comment>
<dbReference type="Gene3D" id="3.40.50.720">
    <property type="entry name" value="NAD(P)-binding Rossmann-like Domain"/>
    <property type="match status" value="1"/>
</dbReference>
<evidence type="ECO:0000256" key="1">
    <source>
        <dbReference type="ARBA" id="ARBA00007637"/>
    </source>
</evidence>
<reference evidence="3" key="1">
    <citation type="submission" date="2022-08" db="EMBL/GenBank/DDBJ databases">
        <title>Draft genome sequencing of Roseisolibacter agri AW1220.</title>
        <authorList>
            <person name="Tobiishi Y."/>
            <person name="Tonouchi A."/>
        </authorList>
    </citation>
    <scope>NUCLEOTIDE SEQUENCE</scope>
    <source>
        <strain evidence="3">AW1220</strain>
    </source>
</reference>
<dbReference type="InterPro" id="IPR036291">
    <property type="entry name" value="NAD(P)-bd_dom_sf"/>
</dbReference>
<evidence type="ECO:0000313" key="4">
    <source>
        <dbReference type="Proteomes" id="UP001161325"/>
    </source>
</evidence>
<feature type="domain" description="NAD-dependent epimerase/dehydratase" evidence="2">
    <location>
        <begin position="30"/>
        <end position="276"/>
    </location>
</feature>
<gene>
    <name evidence="3" type="ORF">rosag_32100</name>
</gene>
<dbReference type="SUPFAM" id="SSF51735">
    <property type="entry name" value="NAD(P)-binding Rossmann-fold domains"/>
    <property type="match status" value="1"/>
</dbReference>
<organism evidence="3 4">
    <name type="scientific">Roseisolibacter agri</name>
    <dbReference type="NCBI Taxonomy" id="2014610"/>
    <lineage>
        <taxon>Bacteria</taxon>
        <taxon>Pseudomonadati</taxon>
        <taxon>Gemmatimonadota</taxon>
        <taxon>Gemmatimonadia</taxon>
        <taxon>Gemmatimonadales</taxon>
        <taxon>Gemmatimonadaceae</taxon>
        <taxon>Roseisolibacter</taxon>
    </lineage>
</organism>
<dbReference type="AlphaFoldDB" id="A0AA37V3G0"/>
<evidence type="ECO:0000259" key="2">
    <source>
        <dbReference type="Pfam" id="PF01370"/>
    </source>
</evidence>
<accession>A0AA37V3G0</accession>
<proteinExistence type="inferred from homology"/>
<dbReference type="Pfam" id="PF01370">
    <property type="entry name" value="Epimerase"/>
    <property type="match status" value="1"/>
</dbReference>
<protein>
    <submittedName>
        <fullName evidence="3">dTDP-glucose 4,6-dehydratase</fullName>
    </submittedName>
</protein>
<evidence type="ECO:0000313" key="3">
    <source>
        <dbReference type="EMBL" id="GLC26697.1"/>
    </source>
</evidence>
<name>A0AA37V3G0_9BACT</name>
<sequence length="353" mass="37350">MRHARLPAADLSLVLAHAAPAFEALRGARVFVTGGTGFFGTWLLESFAHANAARGLGAELVVLTRDPAAFRARAPHLADDAAIRLAAGDVRRFDFPDGDFTHVVHGATSTSAALNASDPIELLTTIVGGTHRVLELAHERGARRVLLVSSGAVYGPQPATITHLPETYVGGPDTLDPAQAYAEGKRISELLGAVAGRAPDGPEVVTARCFAFVGPHLPLDAHFAIGNFLRDALARGPIRLSGDGSPYRSYLYAADLAAWLWTLLTHGAAQRAYNVGSACGMPLWDVAQVVARVAGGLPVQRARDPEPGAVASRYVPDVARAESELALRAWTPLDAAVERTLAWHQHNFNPSLG</sequence>
<keyword evidence="4" id="KW-1185">Reference proteome</keyword>
<dbReference type="PANTHER" id="PTHR43000">
    <property type="entry name" value="DTDP-D-GLUCOSE 4,6-DEHYDRATASE-RELATED"/>
    <property type="match status" value="1"/>
</dbReference>
<dbReference type="Proteomes" id="UP001161325">
    <property type="component" value="Unassembled WGS sequence"/>
</dbReference>